<comment type="similarity">
    <text evidence="2">Belongs to the EBP2 family.</text>
</comment>
<dbReference type="GO" id="GO:0005730">
    <property type="term" value="C:nucleolus"/>
    <property type="evidence" value="ECO:0007669"/>
    <property type="project" value="UniProtKB-SubCell"/>
</dbReference>
<name>A0A1B9I7K0_9TREE</name>
<dbReference type="PANTHER" id="PTHR13028">
    <property type="entry name" value="RRNA PROCESSING PROTEIN EBNA1-BINDING PROTEIN-RELATED"/>
    <property type="match status" value="1"/>
</dbReference>
<feature type="compositionally biased region" description="Acidic residues" evidence="6">
    <location>
        <begin position="36"/>
        <end position="53"/>
    </location>
</feature>
<evidence type="ECO:0000256" key="5">
    <source>
        <dbReference type="ARBA" id="ARBA00023242"/>
    </source>
</evidence>
<feature type="region of interest" description="Disordered" evidence="6">
    <location>
        <begin position="260"/>
        <end position="437"/>
    </location>
</feature>
<evidence type="ECO:0000256" key="2">
    <source>
        <dbReference type="ARBA" id="ARBA00007336"/>
    </source>
</evidence>
<evidence type="ECO:0000256" key="1">
    <source>
        <dbReference type="ARBA" id="ARBA00004604"/>
    </source>
</evidence>
<dbReference type="GO" id="GO:0042273">
    <property type="term" value="P:ribosomal large subunit biogenesis"/>
    <property type="evidence" value="ECO:0007669"/>
    <property type="project" value="TreeGrafter"/>
</dbReference>
<gene>
    <name evidence="7" type="ORF">I206_02208</name>
    <name evidence="8" type="ORF">I206_104670</name>
</gene>
<feature type="region of interest" description="Disordered" evidence="6">
    <location>
        <begin position="1"/>
        <end position="149"/>
    </location>
</feature>
<feature type="compositionally biased region" description="Gly residues" evidence="6">
    <location>
        <begin position="386"/>
        <end position="427"/>
    </location>
</feature>
<dbReference type="GeneID" id="30170577"/>
<evidence type="ECO:0000256" key="6">
    <source>
        <dbReference type="SAM" id="MobiDB-lite"/>
    </source>
</evidence>
<sequence length="437" mass="48257">MVTLSKKDARKLKVSKGKGKEEAIKSTKIPKQAEREQEDDDEDSSENEDDYGISEEGMKRLMELVDPEDLDEFEKALLGGDEDGEDAEEEEDDEDEDDEDEELLSGEEALSDEDSEDDDEDEDEDGEELDNTIVNEKPDDDAISLDGLNSDVSVDEDAVPMRKVTINNKPAMRTIIDTIKVTNMPWPEHLVLNSKEIVDVDPSDDLQREMAFYKIALECIPQAKKLATKHDIPFTRPNDYYAEMVKSDEHMERVRTKLVEESQGIKKSEAAKKQRDLKKFGKQIQHEKLKQREQDKKSFEDRVSGLKRKRKEGMELGEDGDDDQFGISVEDAIEGRPERGGSGRGGRGGRDKAKMPRHVRDNKYSLGGSSRRDKQNTRESTNDFSFGGGKPGRGRGGGKFGGGGGRGGGSGGRGGGGGGGGRGGGRPGKSRRQAGRV</sequence>
<feature type="compositionally biased region" description="Basic and acidic residues" evidence="6">
    <location>
        <begin position="370"/>
        <end position="381"/>
    </location>
</feature>
<proteinExistence type="inferred from homology"/>
<evidence type="ECO:0000313" key="9">
    <source>
        <dbReference type="Proteomes" id="UP000094020"/>
    </source>
</evidence>
<feature type="compositionally biased region" description="Basic and acidic residues" evidence="6">
    <location>
        <begin position="348"/>
        <end position="363"/>
    </location>
</feature>
<organism evidence="7">
    <name type="scientific">Kwoniella pini CBS 10737</name>
    <dbReference type="NCBI Taxonomy" id="1296096"/>
    <lineage>
        <taxon>Eukaryota</taxon>
        <taxon>Fungi</taxon>
        <taxon>Dikarya</taxon>
        <taxon>Basidiomycota</taxon>
        <taxon>Agaricomycotina</taxon>
        <taxon>Tremellomycetes</taxon>
        <taxon>Tremellales</taxon>
        <taxon>Cryptococcaceae</taxon>
        <taxon>Kwoniella</taxon>
    </lineage>
</organism>
<feature type="compositionally biased region" description="Basic and acidic residues" evidence="6">
    <location>
        <begin position="18"/>
        <end position="35"/>
    </location>
</feature>
<evidence type="ECO:0000313" key="7">
    <source>
        <dbReference type="EMBL" id="OCF51494.1"/>
    </source>
</evidence>
<dbReference type="InterPro" id="IPR008610">
    <property type="entry name" value="Ebp2"/>
</dbReference>
<dbReference type="AlphaFoldDB" id="A0A1B9I7K0"/>
<evidence type="ECO:0000256" key="4">
    <source>
        <dbReference type="ARBA" id="ARBA00023054"/>
    </source>
</evidence>
<reference evidence="8" key="4">
    <citation type="submission" date="2024-02" db="EMBL/GenBank/DDBJ databases">
        <title>Comparative genomics of Cryptococcus and Kwoniella reveals pathogenesis evolution and contrasting modes of karyotype evolution via chromosome fusion or intercentromeric recombination.</title>
        <authorList>
            <person name="Coelho M.A."/>
            <person name="David-Palma M."/>
            <person name="Shea T."/>
            <person name="Bowers K."/>
            <person name="McGinley-Smith S."/>
            <person name="Mohammad A.W."/>
            <person name="Gnirke A."/>
            <person name="Yurkov A.M."/>
            <person name="Nowrousian M."/>
            <person name="Sun S."/>
            <person name="Cuomo C.A."/>
            <person name="Heitman J."/>
        </authorList>
    </citation>
    <scope>NUCLEOTIDE SEQUENCE</scope>
    <source>
        <strain evidence="8">CBS 10737</strain>
    </source>
</reference>
<reference evidence="7" key="1">
    <citation type="submission" date="2013-07" db="EMBL/GenBank/DDBJ databases">
        <title>The Genome Sequence of Cryptococcus pinus CBS10737.</title>
        <authorList>
            <consortium name="The Broad Institute Genome Sequencing Platform"/>
            <person name="Cuomo C."/>
            <person name="Litvintseva A."/>
            <person name="Chen Y."/>
            <person name="Heitman J."/>
            <person name="Sun S."/>
            <person name="Springer D."/>
            <person name="Dromer F."/>
            <person name="Young S.K."/>
            <person name="Zeng Q."/>
            <person name="Gargeya S."/>
            <person name="Fitzgerald M."/>
            <person name="Abouelleil A."/>
            <person name="Alvarado L."/>
            <person name="Berlin A.M."/>
            <person name="Chapman S.B."/>
            <person name="Dewar J."/>
            <person name="Goldberg J."/>
            <person name="Griggs A."/>
            <person name="Gujja S."/>
            <person name="Hansen M."/>
            <person name="Howarth C."/>
            <person name="Imamovic A."/>
            <person name="Larimer J."/>
            <person name="McCowan C."/>
            <person name="Murphy C."/>
            <person name="Pearson M."/>
            <person name="Priest M."/>
            <person name="Roberts A."/>
            <person name="Saif S."/>
            <person name="Shea T."/>
            <person name="Sykes S."/>
            <person name="Wortman J."/>
            <person name="Nusbaum C."/>
            <person name="Birren B."/>
        </authorList>
    </citation>
    <scope>NUCLEOTIDE SEQUENCE [LARGE SCALE GENOMIC DNA]</scope>
    <source>
        <strain evidence="7">CBS 10737</strain>
    </source>
</reference>
<dbReference type="EMBL" id="KV700115">
    <property type="protein sequence ID" value="OCF51494.1"/>
    <property type="molecule type" value="Genomic_DNA"/>
</dbReference>
<protein>
    <submittedName>
        <fullName evidence="7">rRNA-processing protein EBP2</fullName>
    </submittedName>
</protein>
<feature type="compositionally biased region" description="Basic residues" evidence="6">
    <location>
        <begin position="428"/>
        <end position="437"/>
    </location>
</feature>
<keyword evidence="3" id="KW-0690">Ribosome biogenesis</keyword>
<feature type="compositionally biased region" description="Acidic residues" evidence="6">
    <location>
        <begin position="80"/>
        <end position="130"/>
    </location>
</feature>
<keyword evidence="5" id="KW-0539">Nucleus</keyword>
<feature type="compositionally biased region" description="Acidic residues" evidence="6">
    <location>
        <begin position="315"/>
        <end position="324"/>
    </location>
</feature>
<dbReference type="Proteomes" id="UP000094020">
    <property type="component" value="Chromosome 6"/>
</dbReference>
<accession>A0A1B9I7K0</accession>
<dbReference type="GO" id="GO:0034399">
    <property type="term" value="C:nuclear periphery"/>
    <property type="evidence" value="ECO:0007669"/>
    <property type="project" value="TreeGrafter"/>
</dbReference>
<keyword evidence="4" id="KW-0175">Coiled coil</keyword>
<dbReference type="OrthoDB" id="443772at2759"/>
<dbReference type="KEGG" id="kpin:30170577"/>
<evidence type="ECO:0000313" key="8">
    <source>
        <dbReference type="EMBL" id="WWC70719.1"/>
    </source>
</evidence>
<dbReference type="GO" id="GO:0006364">
    <property type="term" value="P:rRNA processing"/>
    <property type="evidence" value="ECO:0007669"/>
    <property type="project" value="TreeGrafter"/>
</dbReference>
<feature type="compositionally biased region" description="Basic residues" evidence="6">
    <location>
        <begin position="8"/>
        <end position="17"/>
    </location>
</feature>
<dbReference type="RefSeq" id="XP_019012713.1">
    <property type="nucleotide sequence ID" value="XM_019153973.1"/>
</dbReference>
<reference evidence="7" key="3">
    <citation type="submission" date="2016-07" db="EMBL/GenBank/DDBJ databases">
        <title>Evolution of pathogenesis and genome organization in the Tremellales.</title>
        <authorList>
            <person name="Cuomo C."/>
            <person name="Litvintseva A."/>
            <person name="Heitman J."/>
            <person name="Chen Y."/>
            <person name="Sun S."/>
            <person name="Springer D."/>
            <person name="Dromer F."/>
            <person name="Young S."/>
            <person name="Zeng Q."/>
            <person name="Chapman S."/>
            <person name="Gujja S."/>
            <person name="Saif S."/>
            <person name="Birren B."/>
        </authorList>
    </citation>
    <scope>NUCLEOTIDE SEQUENCE</scope>
    <source>
        <strain evidence="7">CBS 10737</strain>
    </source>
</reference>
<reference evidence="8" key="2">
    <citation type="submission" date="2013-07" db="EMBL/GenBank/DDBJ databases">
        <authorList>
            <consortium name="The Broad Institute Genome Sequencing Platform"/>
            <person name="Cuomo C."/>
            <person name="Litvintseva A."/>
            <person name="Chen Y."/>
            <person name="Heitman J."/>
            <person name="Sun S."/>
            <person name="Springer D."/>
            <person name="Dromer F."/>
            <person name="Young S.K."/>
            <person name="Zeng Q."/>
            <person name="Gargeya S."/>
            <person name="Fitzgerald M."/>
            <person name="Abouelleil A."/>
            <person name="Alvarado L."/>
            <person name="Berlin A.M."/>
            <person name="Chapman S.B."/>
            <person name="Dewar J."/>
            <person name="Goldberg J."/>
            <person name="Griggs A."/>
            <person name="Gujja S."/>
            <person name="Hansen M."/>
            <person name="Howarth C."/>
            <person name="Imamovic A."/>
            <person name="Larimer J."/>
            <person name="McCowan C."/>
            <person name="Murphy C."/>
            <person name="Pearson M."/>
            <person name="Priest M."/>
            <person name="Roberts A."/>
            <person name="Saif S."/>
            <person name="Shea T."/>
            <person name="Sykes S."/>
            <person name="Wortman J."/>
            <person name="Nusbaum C."/>
            <person name="Birren B."/>
        </authorList>
    </citation>
    <scope>NUCLEOTIDE SEQUENCE</scope>
    <source>
        <strain evidence="8">CBS 10737</strain>
    </source>
</reference>
<dbReference type="STRING" id="1296096.A0A1B9I7K0"/>
<evidence type="ECO:0000256" key="3">
    <source>
        <dbReference type="ARBA" id="ARBA00022517"/>
    </source>
</evidence>
<feature type="compositionally biased region" description="Basic and acidic residues" evidence="6">
    <location>
        <begin position="260"/>
        <end position="304"/>
    </location>
</feature>
<dbReference type="Pfam" id="PF05890">
    <property type="entry name" value="Ebp2"/>
    <property type="match status" value="1"/>
</dbReference>
<comment type="subcellular location">
    <subcellularLocation>
        <location evidence="1">Nucleus</location>
        <location evidence="1">Nucleolus</location>
    </subcellularLocation>
</comment>
<keyword evidence="9" id="KW-1185">Reference proteome</keyword>
<dbReference type="GO" id="GO:0030687">
    <property type="term" value="C:preribosome, large subunit precursor"/>
    <property type="evidence" value="ECO:0007669"/>
    <property type="project" value="TreeGrafter"/>
</dbReference>
<dbReference type="PANTHER" id="PTHR13028:SF0">
    <property type="entry name" value="RRNA-PROCESSING PROTEIN EBP2-RELATED"/>
    <property type="match status" value="1"/>
</dbReference>
<dbReference type="EMBL" id="CP144524">
    <property type="protein sequence ID" value="WWC70719.1"/>
    <property type="molecule type" value="Genomic_DNA"/>
</dbReference>